<evidence type="ECO:0000313" key="10">
    <source>
        <dbReference type="EMBL" id="CAF4009903.1"/>
    </source>
</evidence>
<dbReference type="EMBL" id="CAJOBG010001541">
    <property type="protein sequence ID" value="CAF3938166.1"/>
    <property type="molecule type" value="Genomic_DNA"/>
</dbReference>
<dbReference type="EMBL" id="CAJNRE010006381">
    <property type="protein sequence ID" value="CAF2054295.1"/>
    <property type="molecule type" value="Genomic_DNA"/>
</dbReference>
<dbReference type="EMBL" id="CAJOBI010000254">
    <property type="protein sequence ID" value="CAF3808628.1"/>
    <property type="molecule type" value="Genomic_DNA"/>
</dbReference>
<evidence type="ECO:0000313" key="7">
    <source>
        <dbReference type="EMBL" id="CAF3782633.1"/>
    </source>
</evidence>
<dbReference type="Proteomes" id="UP000663824">
    <property type="component" value="Unassembled WGS sequence"/>
</dbReference>
<dbReference type="EMBL" id="CAJOBJ010004743">
    <property type="protein sequence ID" value="CAF4009903.1"/>
    <property type="molecule type" value="Genomic_DNA"/>
</dbReference>
<evidence type="ECO:0000313" key="9">
    <source>
        <dbReference type="EMBL" id="CAF3938166.1"/>
    </source>
</evidence>
<comment type="caution">
    <text evidence="5">The sequence shown here is derived from an EMBL/GenBank/DDBJ whole genome shotgun (WGS) entry which is preliminary data.</text>
</comment>
<dbReference type="Proteomes" id="UP000663866">
    <property type="component" value="Unassembled WGS sequence"/>
</dbReference>
<dbReference type="Proteomes" id="UP000663834">
    <property type="component" value="Unassembled WGS sequence"/>
</dbReference>
<dbReference type="OrthoDB" id="9982190at2759"/>
<accession>A0A816SZ77</accession>
<evidence type="ECO:0000313" key="13">
    <source>
        <dbReference type="Proteomes" id="UP000663887"/>
    </source>
</evidence>
<evidence type="ECO:0000313" key="4">
    <source>
        <dbReference type="EMBL" id="CAF2054295.1"/>
    </source>
</evidence>
<name>A0A816SZ77_9BILA</name>
<organism evidence="5 13">
    <name type="scientific">Rotaria magnacalcarata</name>
    <dbReference type="NCBI Taxonomy" id="392030"/>
    <lineage>
        <taxon>Eukaryota</taxon>
        <taxon>Metazoa</taxon>
        <taxon>Spiralia</taxon>
        <taxon>Gnathifera</taxon>
        <taxon>Rotifera</taxon>
        <taxon>Eurotatoria</taxon>
        <taxon>Bdelloidea</taxon>
        <taxon>Philodinida</taxon>
        <taxon>Philodinidae</taxon>
        <taxon>Rotaria</taxon>
    </lineage>
</organism>
<proteinExistence type="predicted"/>
<dbReference type="EMBL" id="CAJOBF010003326">
    <property type="protein sequence ID" value="CAF4085650.1"/>
    <property type="molecule type" value="Genomic_DNA"/>
</dbReference>
<dbReference type="EMBL" id="CAJOBH010000333">
    <property type="protein sequence ID" value="CAF3782633.1"/>
    <property type="molecule type" value="Genomic_DNA"/>
</dbReference>
<feature type="compositionally biased region" description="Polar residues" evidence="1">
    <location>
        <begin position="7"/>
        <end position="22"/>
    </location>
</feature>
<dbReference type="Proteomes" id="UP000663856">
    <property type="component" value="Unassembled WGS sequence"/>
</dbReference>
<dbReference type="Proteomes" id="UP000681967">
    <property type="component" value="Unassembled WGS sequence"/>
</dbReference>
<dbReference type="Proteomes" id="UP000681720">
    <property type="component" value="Unassembled WGS sequence"/>
</dbReference>
<evidence type="ECO:0000313" key="3">
    <source>
        <dbReference type="EMBL" id="CAF1607859.1"/>
    </source>
</evidence>
<evidence type="ECO:0000256" key="1">
    <source>
        <dbReference type="SAM" id="MobiDB-lite"/>
    </source>
</evidence>
<gene>
    <name evidence="7" type="ORF">BYL167_LOCUS2019</name>
    <name evidence="3" type="ORF">CJN711_LOCUS36113</name>
    <name evidence="10" type="ORF">GIL414_LOCUS12246</name>
    <name evidence="2" type="ORF">KQP761_LOCUS18559</name>
    <name evidence="4" type="ORF">MBJ925_LOCUS13754</name>
    <name evidence="9" type="ORF">OVN521_LOCUS11529</name>
    <name evidence="8" type="ORF">SMN809_LOCUS1594</name>
    <name evidence="11" type="ORF">UXM345_LOCUS21353</name>
    <name evidence="6" type="ORF">WKI299_LOCUS33508</name>
    <name evidence="5" type="ORF">XDN619_LOCUS16716</name>
</gene>
<dbReference type="Proteomes" id="UP000663887">
    <property type="component" value="Unassembled WGS sequence"/>
</dbReference>
<sequence length="84" mass="9430">MSLITFEPQSTSTPKKTNVTPIQNLCSTPRPVHFRYSLSKCAPLPIDSSTPIARKNRKSLAPSMHHLMYPSNIPTAHSMKIWVL</sequence>
<evidence type="ECO:0000313" key="2">
    <source>
        <dbReference type="EMBL" id="CAF1563466.1"/>
    </source>
</evidence>
<protein>
    <submittedName>
        <fullName evidence="5">Uncharacterized protein</fullName>
    </submittedName>
</protein>
<dbReference type="EMBL" id="CAJNOV010017461">
    <property type="protein sequence ID" value="CAF1607859.1"/>
    <property type="molecule type" value="Genomic_DNA"/>
</dbReference>
<dbReference type="EMBL" id="CAJNRF010015857">
    <property type="protein sequence ID" value="CAF2182022.1"/>
    <property type="molecule type" value="Genomic_DNA"/>
</dbReference>
<dbReference type="EMBL" id="CAJNOW010009443">
    <property type="protein sequence ID" value="CAF1563466.1"/>
    <property type="molecule type" value="Genomic_DNA"/>
</dbReference>
<evidence type="ECO:0000313" key="12">
    <source>
        <dbReference type="Proteomes" id="UP000663866"/>
    </source>
</evidence>
<evidence type="ECO:0000313" key="8">
    <source>
        <dbReference type="EMBL" id="CAF3808628.1"/>
    </source>
</evidence>
<evidence type="ECO:0000313" key="11">
    <source>
        <dbReference type="EMBL" id="CAF4085650.1"/>
    </source>
</evidence>
<reference evidence="5" key="1">
    <citation type="submission" date="2021-02" db="EMBL/GenBank/DDBJ databases">
        <authorList>
            <person name="Nowell W R."/>
        </authorList>
    </citation>
    <scope>NUCLEOTIDE SEQUENCE</scope>
</reference>
<dbReference type="Proteomes" id="UP000663842">
    <property type="component" value="Unassembled WGS sequence"/>
</dbReference>
<dbReference type="Proteomes" id="UP000663855">
    <property type="component" value="Unassembled WGS sequence"/>
</dbReference>
<dbReference type="EMBL" id="CAJNRG010007103">
    <property type="protein sequence ID" value="CAF2091592.1"/>
    <property type="molecule type" value="Genomic_DNA"/>
</dbReference>
<evidence type="ECO:0000313" key="5">
    <source>
        <dbReference type="EMBL" id="CAF2091592.1"/>
    </source>
</evidence>
<feature type="region of interest" description="Disordered" evidence="1">
    <location>
        <begin position="1"/>
        <end position="22"/>
    </location>
</feature>
<keyword evidence="12" id="KW-1185">Reference proteome</keyword>
<dbReference type="AlphaFoldDB" id="A0A816SZ77"/>
<evidence type="ECO:0000313" key="6">
    <source>
        <dbReference type="EMBL" id="CAF2182022.1"/>
    </source>
</evidence>
<dbReference type="Proteomes" id="UP000676336">
    <property type="component" value="Unassembled WGS sequence"/>
</dbReference>